<dbReference type="SUPFAM" id="SSF51905">
    <property type="entry name" value="FAD/NAD(P)-binding domain"/>
    <property type="match status" value="1"/>
</dbReference>
<proteinExistence type="predicted"/>
<sequence>MTETTELPERESMEFDVVIVGAGPAGLSAAIRLKQVNPELSVVV</sequence>
<evidence type="ECO:0000313" key="4">
    <source>
        <dbReference type="Proteomes" id="UP000295547"/>
    </source>
</evidence>
<dbReference type="Gene3D" id="3.50.50.60">
    <property type="entry name" value="FAD/NAD(P)-binding domain"/>
    <property type="match status" value="1"/>
</dbReference>
<dbReference type="Proteomes" id="UP000295507">
    <property type="component" value="Unassembled WGS sequence"/>
</dbReference>
<dbReference type="EMBL" id="SMBJ01000003">
    <property type="protein sequence ID" value="TCU27598.1"/>
    <property type="molecule type" value="Genomic_DNA"/>
</dbReference>
<gene>
    <name evidence="2" type="ORF">EV129_1121</name>
    <name evidence="1" type="ORF">EV130_1031</name>
</gene>
<evidence type="ECO:0000313" key="2">
    <source>
        <dbReference type="EMBL" id="TCU34385.1"/>
    </source>
</evidence>
<dbReference type="RefSeq" id="WP_132552709.1">
    <property type="nucleotide sequence ID" value="NZ_SMBJ01000003.1"/>
</dbReference>
<dbReference type="EMBL" id="SMBK01000012">
    <property type="protein sequence ID" value="TCU34385.1"/>
    <property type="molecule type" value="Genomic_DNA"/>
</dbReference>
<organism evidence="1 4">
    <name type="scientific">Rhizobium azibense</name>
    <dbReference type="NCBI Taxonomy" id="1136135"/>
    <lineage>
        <taxon>Bacteria</taxon>
        <taxon>Pseudomonadati</taxon>
        <taxon>Pseudomonadota</taxon>
        <taxon>Alphaproteobacteria</taxon>
        <taxon>Hyphomicrobiales</taxon>
        <taxon>Rhizobiaceae</taxon>
        <taxon>Rhizobium/Agrobacterium group</taxon>
        <taxon>Rhizobium</taxon>
    </lineage>
</organism>
<dbReference type="Pfam" id="PF01946">
    <property type="entry name" value="Thi4"/>
    <property type="match status" value="1"/>
</dbReference>
<reference evidence="3 4" key="1">
    <citation type="submission" date="2019-03" db="EMBL/GenBank/DDBJ databases">
        <title>Genomic Encyclopedia of Type Strains, Phase IV (KMG-V): Genome sequencing to study the core and pangenomes of soil and plant-associated prokaryotes.</title>
        <authorList>
            <person name="Whitman W."/>
        </authorList>
    </citation>
    <scope>NUCLEOTIDE SEQUENCE [LARGE SCALE GENOMIC DNA]</scope>
    <source>
        <strain evidence="1 4">Gr42</strain>
        <strain evidence="2 3">IE4868</strain>
    </source>
</reference>
<keyword evidence="4" id="KW-1185">Reference proteome</keyword>
<name>A0A4R3QYG4_9HYPH</name>
<evidence type="ECO:0000313" key="1">
    <source>
        <dbReference type="EMBL" id="TCU27598.1"/>
    </source>
</evidence>
<protein>
    <submittedName>
        <fullName evidence="1">Thi4 family protein</fullName>
    </submittedName>
</protein>
<dbReference type="AlphaFoldDB" id="A0A4R3QYG4"/>
<comment type="caution">
    <text evidence="1">The sequence shown here is derived from an EMBL/GenBank/DDBJ whole genome shotgun (WGS) entry which is preliminary data.</text>
</comment>
<dbReference type="InterPro" id="IPR036188">
    <property type="entry name" value="FAD/NAD-bd_sf"/>
</dbReference>
<evidence type="ECO:0000313" key="3">
    <source>
        <dbReference type="Proteomes" id="UP000295507"/>
    </source>
</evidence>
<feature type="non-terminal residue" evidence="1">
    <location>
        <position position="44"/>
    </location>
</feature>
<dbReference type="OrthoDB" id="9766632at2"/>
<dbReference type="Proteomes" id="UP000295547">
    <property type="component" value="Unassembled WGS sequence"/>
</dbReference>
<accession>A0A4R3QYG4</accession>